<reference evidence="3" key="2">
    <citation type="submission" date="2019-06" db="EMBL/GenBank/DDBJ databases">
        <title>Genomics analysis of Aphanomyces spp. identifies a new class of oomycete effector associated with host adaptation.</title>
        <authorList>
            <person name="Gaulin E."/>
        </authorList>
    </citation>
    <scope>NUCLEOTIDE SEQUENCE</scope>
    <source>
        <strain evidence="3">CBS 578.67</strain>
    </source>
</reference>
<evidence type="ECO:0000313" key="5">
    <source>
        <dbReference type="Proteomes" id="UP000332933"/>
    </source>
</evidence>
<name>A0A485LG33_9STRA</name>
<accession>A0A485LG33</accession>
<dbReference type="InterPro" id="IPR019339">
    <property type="entry name" value="CIR_N_dom"/>
</dbReference>
<feature type="region of interest" description="Disordered" evidence="1">
    <location>
        <begin position="112"/>
        <end position="136"/>
    </location>
</feature>
<feature type="region of interest" description="Disordered" evidence="1">
    <location>
        <begin position="66"/>
        <end position="86"/>
    </location>
</feature>
<dbReference type="SMART" id="SM01083">
    <property type="entry name" value="Cir_N"/>
    <property type="match status" value="1"/>
</dbReference>
<dbReference type="GO" id="GO:0005634">
    <property type="term" value="C:nucleus"/>
    <property type="evidence" value="ECO:0007669"/>
    <property type="project" value="TreeGrafter"/>
</dbReference>
<proteinExistence type="predicted"/>
<organism evidence="4 5">
    <name type="scientific">Aphanomyces stellatus</name>
    <dbReference type="NCBI Taxonomy" id="120398"/>
    <lineage>
        <taxon>Eukaryota</taxon>
        <taxon>Sar</taxon>
        <taxon>Stramenopiles</taxon>
        <taxon>Oomycota</taxon>
        <taxon>Saprolegniomycetes</taxon>
        <taxon>Saprolegniales</taxon>
        <taxon>Verrucalvaceae</taxon>
        <taxon>Aphanomyces</taxon>
    </lineage>
</organism>
<dbReference type="EMBL" id="CAADRA010006923">
    <property type="protein sequence ID" value="VFT97306.1"/>
    <property type="molecule type" value="Genomic_DNA"/>
</dbReference>
<protein>
    <submittedName>
        <fullName evidence="4">Aste57867_20626 protein</fullName>
    </submittedName>
</protein>
<sequence length="320" mass="36890">MQPLDWLKYIPYYCLIGGLNLLWAVAEATPTDRSKMGGGLKFLNLKGWHPSNKQNQKKIWIAEQKAKNKEQSEKDAAREVHKDNELMRFQQVAASKGDTDAARRMDTQKVNFLYQPPPGLKKVDEKRADEEDDDDEAVRAFRQKIEKKTKGSASFQRPLEKYVGRRPNEPVTISDQVERFPMLKDAPVEGEYTSNIKVNFQPVGMRLRNVRCARCQVWGHQSGDRECEMRDQNPNDAFRQTIEDPMSYINQGRKNDLSLKKTALPLEMARDTGDYEMIPTDDDDSDPERKFLASLSTKEKKALLKKLKKESKEYTQEAQA</sequence>
<dbReference type="Pfam" id="PF10197">
    <property type="entry name" value="Cir_N"/>
    <property type="match status" value="1"/>
</dbReference>
<evidence type="ECO:0000313" key="3">
    <source>
        <dbReference type="EMBL" id="KAF0687642.1"/>
    </source>
</evidence>
<dbReference type="PANTHER" id="PTHR13151">
    <property type="entry name" value="CBF1 INTERACTING COREPRESSOR CIR"/>
    <property type="match status" value="1"/>
</dbReference>
<gene>
    <name evidence="4" type="primary">Aste57867_20626</name>
    <name evidence="3" type="ORF">As57867_020558</name>
    <name evidence="4" type="ORF">ASTE57867_20626</name>
</gene>
<reference evidence="4 5" key="1">
    <citation type="submission" date="2019-03" db="EMBL/GenBank/DDBJ databases">
        <authorList>
            <person name="Gaulin E."/>
            <person name="Dumas B."/>
        </authorList>
    </citation>
    <scope>NUCLEOTIDE SEQUENCE [LARGE SCALE GENOMIC DNA]</scope>
    <source>
        <strain evidence="4">CBS 568.67</strain>
    </source>
</reference>
<evidence type="ECO:0000256" key="1">
    <source>
        <dbReference type="SAM" id="MobiDB-lite"/>
    </source>
</evidence>
<dbReference type="GO" id="GO:0003714">
    <property type="term" value="F:transcription corepressor activity"/>
    <property type="evidence" value="ECO:0007669"/>
    <property type="project" value="InterPro"/>
</dbReference>
<feature type="domain" description="CBF1-interacting co-repressor CIR N-terminal" evidence="2">
    <location>
        <begin position="47"/>
        <end position="83"/>
    </location>
</feature>
<dbReference type="OrthoDB" id="6253837at2759"/>
<dbReference type="AlphaFoldDB" id="A0A485LG33"/>
<keyword evidence="5" id="KW-1185">Reference proteome</keyword>
<dbReference type="EMBL" id="VJMH01006897">
    <property type="protein sequence ID" value="KAF0687642.1"/>
    <property type="molecule type" value="Genomic_DNA"/>
</dbReference>
<dbReference type="InterPro" id="IPR040014">
    <property type="entry name" value="CIR1"/>
</dbReference>
<dbReference type="Proteomes" id="UP000332933">
    <property type="component" value="Unassembled WGS sequence"/>
</dbReference>
<evidence type="ECO:0000313" key="4">
    <source>
        <dbReference type="EMBL" id="VFT97306.1"/>
    </source>
</evidence>
<dbReference type="PANTHER" id="PTHR13151:SF2">
    <property type="entry name" value="COREPRESSOR INTERACTING WITH RBPJ 1"/>
    <property type="match status" value="1"/>
</dbReference>
<evidence type="ECO:0000259" key="2">
    <source>
        <dbReference type="SMART" id="SM01083"/>
    </source>
</evidence>